<dbReference type="InterPro" id="IPR024191">
    <property type="entry name" value="Peptidase_M61"/>
</dbReference>
<comment type="caution">
    <text evidence="4">The sequence shown here is derived from an EMBL/GenBank/DDBJ whole genome shotgun (WGS) entry which is preliminary data.</text>
</comment>
<dbReference type="SUPFAM" id="SSF50156">
    <property type="entry name" value="PDZ domain-like"/>
    <property type="match status" value="1"/>
</dbReference>
<evidence type="ECO:0000313" key="5">
    <source>
        <dbReference type="Proteomes" id="UP001501600"/>
    </source>
</evidence>
<dbReference type="Gene3D" id="2.30.42.10">
    <property type="match status" value="1"/>
</dbReference>
<keyword evidence="5" id="KW-1185">Reference proteome</keyword>
<dbReference type="Proteomes" id="UP001501600">
    <property type="component" value="Unassembled WGS sequence"/>
</dbReference>
<sequence>MLAWMLAICSLPGWAQVNYHIEITEPEHHLARITLTLPTSPAGEVVLQLPNWRTGRYQLLPMADGIRRFQAEDGEGRTLAWRKSDRASWTVSRSEPGALKIQYQVHANELGDRSRHIDDSHAYLNASGVLMYAEPWRDSEAVVSLSVPESWRSDSGLKRLGAHRFQAADYDVLVDSPIETGLHQHFEFHVDGRDYRVLFWGEGNYDAGKIVEDLKALAATGGRYFGREYPFESYLFIIHATDGVRGATEYRNSTVIQRPRWRFASREDHLSLMSTAAHELVHTWNVKAYRPRGLVPYDYQNDNYSRLLWFAEGGTSYLENFWLLQAGVMTHEEFLSRLAERIQRFMARPGVSEQSVAEASFDNWIARGGDYGNNHSVSIYSEGFMASWALDLWLTKGGSSLQALHQALYRQHALPESYGEADLRRLMQLLTGRSAESWWRQNVEAPLLLPIDAWLEQLGLSLVWPEAREWDPGWQLGEEGADLLTGVRRGSAAWEAGLTPGDRLVAIEGLRWQPGDWAARLGDPEPDQSVTVTLFRRERLITRELPWRVQPKGAPSLAPLASTTATQRAAFARWTGTPWPFDSEPGK</sequence>
<accession>A0ABP9RTX8</accession>
<evidence type="ECO:0000259" key="1">
    <source>
        <dbReference type="Pfam" id="PF05299"/>
    </source>
</evidence>
<feature type="domain" description="PDZ" evidence="2">
    <location>
        <begin position="485"/>
        <end position="523"/>
    </location>
</feature>
<dbReference type="EMBL" id="BAABLF010000001">
    <property type="protein sequence ID" value="GAA5185948.1"/>
    <property type="molecule type" value="Genomic_DNA"/>
</dbReference>
<dbReference type="Gene3D" id="1.10.390.10">
    <property type="entry name" value="Neutral Protease Domain 2"/>
    <property type="match status" value="1"/>
</dbReference>
<protein>
    <submittedName>
        <fullName evidence="4">PDZ domain-containing protein</fullName>
    </submittedName>
</protein>
<evidence type="ECO:0000313" key="4">
    <source>
        <dbReference type="EMBL" id="GAA5185948.1"/>
    </source>
</evidence>
<evidence type="ECO:0000259" key="2">
    <source>
        <dbReference type="Pfam" id="PF17820"/>
    </source>
</evidence>
<dbReference type="InterPro" id="IPR041489">
    <property type="entry name" value="PDZ_6"/>
</dbReference>
<proteinExistence type="predicted"/>
<dbReference type="InterPro" id="IPR027268">
    <property type="entry name" value="Peptidase_M4/M1_CTD_sf"/>
</dbReference>
<dbReference type="Pfam" id="PF17899">
    <property type="entry name" value="Peptidase_M61_N"/>
    <property type="match status" value="1"/>
</dbReference>
<dbReference type="SUPFAM" id="SSF55486">
    <property type="entry name" value="Metalloproteases ('zincins'), catalytic domain"/>
    <property type="match status" value="1"/>
</dbReference>
<dbReference type="InterPro" id="IPR040756">
    <property type="entry name" value="Peptidase_M61_N"/>
</dbReference>
<dbReference type="Gene3D" id="2.60.40.3650">
    <property type="match status" value="1"/>
</dbReference>
<reference evidence="5" key="1">
    <citation type="journal article" date="2019" name="Int. J. Syst. Evol. Microbiol.">
        <title>The Global Catalogue of Microorganisms (GCM) 10K type strain sequencing project: providing services to taxonomists for standard genome sequencing and annotation.</title>
        <authorList>
            <consortium name="The Broad Institute Genomics Platform"/>
            <consortium name="The Broad Institute Genome Sequencing Center for Infectious Disease"/>
            <person name="Wu L."/>
            <person name="Ma J."/>
        </authorList>
    </citation>
    <scope>NUCLEOTIDE SEQUENCE [LARGE SCALE GENOMIC DNA]</scope>
    <source>
        <strain evidence="5">JCM 18720</strain>
    </source>
</reference>
<dbReference type="InterPro" id="IPR007963">
    <property type="entry name" value="Peptidase_M61_catalytic"/>
</dbReference>
<organism evidence="4 5">
    <name type="scientific">Ferrimonas gelatinilytica</name>
    <dbReference type="NCBI Taxonomy" id="1255257"/>
    <lineage>
        <taxon>Bacteria</taxon>
        <taxon>Pseudomonadati</taxon>
        <taxon>Pseudomonadota</taxon>
        <taxon>Gammaproteobacteria</taxon>
        <taxon>Alteromonadales</taxon>
        <taxon>Ferrimonadaceae</taxon>
        <taxon>Ferrimonas</taxon>
    </lineage>
</organism>
<evidence type="ECO:0000259" key="3">
    <source>
        <dbReference type="Pfam" id="PF17899"/>
    </source>
</evidence>
<dbReference type="InterPro" id="IPR036034">
    <property type="entry name" value="PDZ_sf"/>
</dbReference>
<dbReference type="Pfam" id="PF17820">
    <property type="entry name" value="PDZ_6"/>
    <property type="match status" value="1"/>
</dbReference>
<name>A0ABP9RTX8_9GAMM</name>
<dbReference type="Pfam" id="PF05299">
    <property type="entry name" value="Peptidase_M61"/>
    <property type="match status" value="1"/>
</dbReference>
<gene>
    <name evidence="4" type="ORF">GCM10025772_00390</name>
</gene>
<feature type="domain" description="Peptidase M61 catalytic" evidence="1">
    <location>
        <begin position="272"/>
        <end position="385"/>
    </location>
</feature>
<feature type="domain" description="Peptidase M61 N-terminal" evidence="3">
    <location>
        <begin position="18"/>
        <end position="181"/>
    </location>
</feature>
<dbReference type="PIRSF" id="PIRSF016493">
    <property type="entry name" value="Glycyl_aminpptds"/>
    <property type="match status" value="1"/>
</dbReference>